<evidence type="ECO:0000256" key="1">
    <source>
        <dbReference type="SAM" id="SignalP"/>
    </source>
</evidence>
<feature type="chain" id="PRO_5019336400" evidence="1">
    <location>
        <begin position="25"/>
        <end position="299"/>
    </location>
</feature>
<reference evidence="2 3" key="1">
    <citation type="submission" date="2018-12" db="EMBL/GenBank/DDBJ databases">
        <title>Dyella dinghuensis sp. nov. DHOA06 and Dyella choica sp. nov. 4M-K27, isolated from forest soil.</title>
        <authorList>
            <person name="Qiu L.-H."/>
            <person name="Gao Z.-H."/>
        </authorList>
    </citation>
    <scope>NUCLEOTIDE SEQUENCE [LARGE SCALE GENOMIC DNA]</scope>
    <source>
        <strain evidence="2 3">DHOA06</strain>
    </source>
</reference>
<dbReference type="OrthoDB" id="5498325at2"/>
<dbReference type="InterPro" id="IPR011050">
    <property type="entry name" value="Pectin_lyase_fold/virulence"/>
</dbReference>
<keyword evidence="3" id="KW-1185">Reference proteome</keyword>
<protein>
    <submittedName>
        <fullName evidence="2">Uncharacterized protein</fullName>
    </submittedName>
</protein>
<evidence type="ECO:0000313" key="2">
    <source>
        <dbReference type="EMBL" id="RUL62426.1"/>
    </source>
</evidence>
<keyword evidence="1" id="KW-0732">Signal</keyword>
<proteinExistence type="predicted"/>
<dbReference type="InterPro" id="IPR006626">
    <property type="entry name" value="PbH1"/>
</dbReference>
<dbReference type="Gene3D" id="2.160.20.10">
    <property type="entry name" value="Single-stranded right-handed beta-helix, Pectin lyase-like"/>
    <property type="match status" value="1"/>
</dbReference>
<evidence type="ECO:0000313" key="3">
    <source>
        <dbReference type="Proteomes" id="UP000267077"/>
    </source>
</evidence>
<dbReference type="Proteomes" id="UP000267077">
    <property type="component" value="Unassembled WGS sequence"/>
</dbReference>
<accession>A0A432LQI3</accession>
<dbReference type="EMBL" id="RYZR01000007">
    <property type="protein sequence ID" value="RUL62426.1"/>
    <property type="molecule type" value="Genomic_DNA"/>
</dbReference>
<dbReference type="AlphaFoldDB" id="A0A432LQI3"/>
<organism evidence="2 3">
    <name type="scientific">Dyella dinghuensis</name>
    <dbReference type="NCBI Taxonomy" id="1920169"/>
    <lineage>
        <taxon>Bacteria</taxon>
        <taxon>Pseudomonadati</taxon>
        <taxon>Pseudomonadota</taxon>
        <taxon>Gammaproteobacteria</taxon>
        <taxon>Lysobacterales</taxon>
        <taxon>Rhodanobacteraceae</taxon>
        <taxon>Dyella</taxon>
    </lineage>
</organism>
<sequence length="299" mass="29743">MKRLLKLLLSTLVLAVVFTTTAHAQATRTWVSGVGDDANPCSRTAPCKTFAGAIAKTAASGEIDVLDPGGFGALTITKAITIDGGGNLAGVLVAGTNGFTVAAGSTDTVILRNLAFNGIGAPTPGLDGVDILSAGNVIIQHCTFEGFSQANVELNMSTAVHVVLEDTTMVGGADGVLVDGTSGPAPVTALLNNVTIQGAAVGLDTRRGHIDVTHSSLQNNTTDGALAESGSIDVQSSVFSEEGTAVDAKSGAMVSFSDVGFFNNGVGIGSGGGVLASGGNNRMAGNSTPGTPTTKLVVQ</sequence>
<dbReference type="SUPFAM" id="SSF51126">
    <property type="entry name" value="Pectin lyase-like"/>
    <property type="match status" value="1"/>
</dbReference>
<comment type="caution">
    <text evidence="2">The sequence shown here is derived from an EMBL/GenBank/DDBJ whole genome shotgun (WGS) entry which is preliminary data.</text>
</comment>
<feature type="signal peptide" evidence="1">
    <location>
        <begin position="1"/>
        <end position="24"/>
    </location>
</feature>
<name>A0A432LQI3_9GAMM</name>
<dbReference type="SMART" id="SM00710">
    <property type="entry name" value="PbH1"/>
    <property type="match status" value="5"/>
</dbReference>
<gene>
    <name evidence="2" type="ORF">EKH79_16275</name>
</gene>
<dbReference type="InterPro" id="IPR012334">
    <property type="entry name" value="Pectin_lyas_fold"/>
</dbReference>
<dbReference type="RefSeq" id="WP_126674871.1">
    <property type="nucleotide sequence ID" value="NZ_RYZR01000007.1"/>
</dbReference>